<sequence length="298" mass="33131">MKSQTDSLAGWPKGFAGKEKSGCQKLLNLGDDYKFNVARLVVDERLKRVRAFCNNREVFQRLFRFDDDYEVELMSPSDILTVKELQKRDERLARTASARLDAPPNKPRVKVGSTSPRLYTYSYSQATRQDAEWDLQDTLMFSGPPRFPSAELPTTQADQHHDTANFGSSFLCELPATTVSHFDDGLIPAAMDSSSGNPHMLGTNSVQPFEDIVQPTEELNALIPTSFVPRGDGDAVTEGALILASQAHMLSPRTLMDFSIAPDSTDMMLDDVEFILNATSPTYNMMLKTPAMATFCIE</sequence>
<protein>
    <submittedName>
        <fullName evidence="1">Uncharacterized protein</fullName>
    </submittedName>
</protein>
<dbReference type="GeneID" id="27315557"/>
<reference evidence="1 2" key="1">
    <citation type="submission" date="2015-01" db="EMBL/GenBank/DDBJ databases">
        <title>The Genome Sequence of Ochroconis gallopava CBS43764.</title>
        <authorList>
            <consortium name="The Broad Institute Genomics Platform"/>
            <person name="Cuomo C."/>
            <person name="de Hoog S."/>
            <person name="Gorbushina A."/>
            <person name="Stielow B."/>
            <person name="Teixiera M."/>
            <person name="Abouelleil A."/>
            <person name="Chapman S.B."/>
            <person name="Priest M."/>
            <person name="Young S.K."/>
            <person name="Wortman J."/>
            <person name="Nusbaum C."/>
            <person name="Birren B."/>
        </authorList>
    </citation>
    <scope>NUCLEOTIDE SEQUENCE [LARGE SCALE GENOMIC DNA]</scope>
    <source>
        <strain evidence="1 2">CBS 43764</strain>
    </source>
</reference>
<name>A0A0D1YIW8_9PEZI</name>
<dbReference type="EMBL" id="KN847559">
    <property type="protein sequence ID" value="KIW00822.1"/>
    <property type="molecule type" value="Genomic_DNA"/>
</dbReference>
<keyword evidence="2" id="KW-1185">Reference proteome</keyword>
<evidence type="ECO:0000313" key="2">
    <source>
        <dbReference type="Proteomes" id="UP000053259"/>
    </source>
</evidence>
<dbReference type="Proteomes" id="UP000053259">
    <property type="component" value="Unassembled WGS sequence"/>
</dbReference>
<dbReference type="HOGENOM" id="CLU_984184_0_0_1"/>
<dbReference type="RefSeq" id="XP_016210691.1">
    <property type="nucleotide sequence ID" value="XM_016361365.1"/>
</dbReference>
<proteinExistence type="predicted"/>
<evidence type="ECO:0000313" key="1">
    <source>
        <dbReference type="EMBL" id="KIW00822.1"/>
    </source>
</evidence>
<dbReference type="InParanoid" id="A0A0D1YIW8"/>
<dbReference type="VEuPathDB" id="FungiDB:PV09_07584"/>
<accession>A0A0D1YIW8</accession>
<dbReference type="AlphaFoldDB" id="A0A0D1YIW8"/>
<gene>
    <name evidence="1" type="ORF">PV09_07584</name>
</gene>
<organism evidence="1 2">
    <name type="scientific">Verruconis gallopava</name>
    <dbReference type="NCBI Taxonomy" id="253628"/>
    <lineage>
        <taxon>Eukaryota</taxon>
        <taxon>Fungi</taxon>
        <taxon>Dikarya</taxon>
        <taxon>Ascomycota</taxon>
        <taxon>Pezizomycotina</taxon>
        <taxon>Dothideomycetes</taxon>
        <taxon>Pleosporomycetidae</taxon>
        <taxon>Venturiales</taxon>
        <taxon>Sympoventuriaceae</taxon>
        <taxon>Verruconis</taxon>
    </lineage>
</organism>